<keyword evidence="2" id="KW-1185">Reference proteome</keyword>
<evidence type="ECO:0000313" key="1">
    <source>
        <dbReference type="EMBL" id="KAK5608122.1"/>
    </source>
</evidence>
<evidence type="ECO:0000313" key="2">
    <source>
        <dbReference type="Proteomes" id="UP001311232"/>
    </source>
</evidence>
<dbReference type="EMBL" id="JAHHUM010001851">
    <property type="protein sequence ID" value="KAK5608122.1"/>
    <property type="molecule type" value="Genomic_DNA"/>
</dbReference>
<gene>
    <name evidence="1" type="ORF">CRENBAI_003975</name>
</gene>
<dbReference type="AlphaFoldDB" id="A0AAV9RGV3"/>
<proteinExistence type="predicted"/>
<name>A0AAV9RGV3_9TELE</name>
<reference evidence="1 2" key="1">
    <citation type="submission" date="2021-06" db="EMBL/GenBank/DDBJ databases">
        <authorList>
            <person name="Palmer J.M."/>
        </authorList>
    </citation>
    <scope>NUCLEOTIDE SEQUENCE [LARGE SCALE GENOMIC DNA]</scope>
    <source>
        <strain evidence="1 2">MEX-2019</strain>
        <tissue evidence="1">Muscle</tissue>
    </source>
</reference>
<sequence>MQKLVAKDLRQDTQVSNSTPATLRSVSASTHIISSLAGLISRTCVHFIQVCWTQDTSKNCRTGVRQPCFTASTHLNEARHTHHTLLRKMCSVFQGSQTDRWMAENIVQKQKYNYTKSKMSHLFFLKKEEKSTSDIAFHLLNQDPGGGSYPVVLNGLSTSGNSLNLMSVYKLSIQAAK</sequence>
<accession>A0AAV9RGV3</accession>
<protein>
    <submittedName>
        <fullName evidence="1">Uncharacterized protein</fullName>
    </submittedName>
</protein>
<comment type="caution">
    <text evidence="1">The sequence shown here is derived from an EMBL/GenBank/DDBJ whole genome shotgun (WGS) entry which is preliminary data.</text>
</comment>
<organism evidence="1 2">
    <name type="scientific">Crenichthys baileyi</name>
    <name type="common">White River springfish</name>
    <dbReference type="NCBI Taxonomy" id="28760"/>
    <lineage>
        <taxon>Eukaryota</taxon>
        <taxon>Metazoa</taxon>
        <taxon>Chordata</taxon>
        <taxon>Craniata</taxon>
        <taxon>Vertebrata</taxon>
        <taxon>Euteleostomi</taxon>
        <taxon>Actinopterygii</taxon>
        <taxon>Neopterygii</taxon>
        <taxon>Teleostei</taxon>
        <taxon>Neoteleostei</taxon>
        <taxon>Acanthomorphata</taxon>
        <taxon>Ovalentaria</taxon>
        <taxon>Atherinomorphae</taxon>
        <taxon>Cyprinodontiformes</taxon>
        <taxon>Goodeidae</taxon>
        <taxon>Crenichthys</taxon>
    </lineage>
</organism>
<dbReference type="Proteomes" id="UP001311232">
    <property type="component" value="Unassembled WGS sequence"/>
</dbReference>